<evidence type="ECO:0008006" key="2">
    <source>
        <dbReference type="Google" id="ProtNLM"/>
    </source>
</evidence>
<dbReference type="EMBL" id="UINC01063832">
    <property type="protein sequence ID" value="SVB91879.1"/>
    <property type="molecule type" value="Genomic_DNA"/>
</dbReference>
<name>A0A382HXS1_9ZZZZ</name>
<sequence length="187" mass="21663">MHNNGTIWDDAESTFDGKSLKYFFSPIKQIIDLTKSKSLIDFGCGKAKFYFNKIKIKKIEYKNVIEFWNIQDYFLYDPGVDEFSTYPNIKMDGVLCIDVVEHIPPEDVMNFIDDIFHLAKKFVFIVISCYEGKKQLPDGRNVHLSIKNPKEWEKIISKFKVKYPNISPYVICATNRDGFGNGFTAVS</sequence>
<dbReference type="AlphaFoldDB" id="A0A382HXS1"/>
<protein>
    <recommendedName>
        <fullName evidence="2">Methyltransferase type 11 domain-containing protein</fullName>
    </recommendedName>
</protein>
<accession>A0A382HXS1</accession>
<reference evidence="1" key="1">
    <citation type="submission" date="2018-05" db="EMBL/GenBank/DDBJ databases">
        <authorList>
            <person name="Lanie J.A."/>
            <person name="Ng W.-L."/>
            <person name="Kazmierczak K.M."/>
            <person name="Andrzejewski T.M."/>
            <person name="Davidsen T.M."/>
            <person name="Wayne K.J."/>
            <person name="Tettelin H."/>
            <person name="Glass J.I."/>
            <person name="Rusch D."/>
            <person name="Podicherti R."/>
            <person name="Tsui H.-C.T."/>
            <person name="Winkler M.E."/>
        </authorList>
    </citation>
    <scope>NUCLEOTIDE SEQUENCE</scope>
</reference>
<proteinExistence type="predicted"/>
<gene>
    <name evidence="1" type="ORF">METZ01_LOCUS244733</name>
</gene>
<dbReference type="InterPro" id="IPR029063">
    <property type="entry name" value="SAM-dependent_MTases_sf"/>
</dbReference>
<dbReference type="Gene3D" id="3.40.50.150">
    <property type="entry name" value="Vaccinia Virus protein VP39"/>
    <property type="match status" value="1"/>
</dbReference>
<organism evidence="1">
    <name type="scientific">marine metagenome</name>
    <dbReference type="NCBI Taxonomy" id="408172"/>
    <lineage>
        <taxon>unclassified sequences</taxon>
        <taxon>metagenomes</taxon>
        <taxon>ecological metagenomes</taxon>
    </lineage>
</organism>
<evidence type="ECO:0000313" key="1">
    <source>
        <dbReference type="EMBL" id="SVB91879.1"/>
    </source>
</evidence>
<dbReference type="SUPFAM" id="SSF53335">
    <property type="entry name" value="S-adenosyl-L-methionine-dependent methyltransferases"/>
    <property type="match status" value="1"/>
</dbReference>